<sequence length="58" mass="6636">MIDINCMADYSSAIINSYRRHYSLHDNQSKYCTKLLCQVAIMVLQGGWLTKFPSISCC</sequence>
<accession>A0A2K2BTL2</accession>
<protein>
    <submittedName>
        <fullName evidence="1">Uncharacterized protein</fullName>
    </submittedName>
</protein>
<evidence type="ECO:0000313" key="2">
    <source>
        <dbReference type="Proteomes" id="UP000006729"/>
    </source>
</evidence>
<organism evidence="1 2">
    <name type="scientific">Populus trichocarpa</name>
    <name type="common">Western balsam poplar</name>
    <name type="synonym">Populus balsamifera subsp. trichocarpa</name>
    <dbReference type="NCBI Taxonomy" id="3694"/>
    <lineage>
        <taxon>Eukaryota</taxon>
        <taxon>Viridiplantae</taxon>
        <taxon>Streptophyta</taxon>
        <taxon>Embryophyta</taxon>
        <taxon>Tracheophyta</taxon>
        <taxon>Spermatophyta</taxon>
        <taxon>Magnoliopsida</taxon>
        <taxon>eudicotyledons</taxon>
        <taxon>Gunneridae</taxon>
        <taxon>Pentapetalae</taxon>
        <taxon>rosids</taxon>
        <taxon>fabids</taxon>
        <taxon>Malpighiales</taxon>
        <taxon>Salicaceae</taxon>
        <taxon>Saliceae</taxon>
        <taxon>Populus</taxon>
    </lineage>
</organism>
<dbReference type="Proteomes" id="UP000006729">
    <property type="component" value="Chromosome 1"/>
</dbReference>
<dbReference type="InParanoid" id="A0A2K2BTL2"/>
<keyword evidence="2" id="KW-1185">Reference proteome</keyword>
<reference evidence="1 2" key="1">
    <citation type="journal article" date="2006" name="Science">
        <title>The genome of black cottonwood, Populus trichocarpa (Torr. &amp; Gray).</title>
        <authorList>
            <person name="Tuskan G.A."/>
            <person name="Difazio S."/>
            <person name="Jansson S."/>
            <person name="Bohlmann J."/>
            <person name="Grigoriev I."/>
            <person name="Hellsten U."/>
            <person name="Putnam N."/>
            <person name="Ralph S."/>
            <person name="Rombauts S."/>
            <person name="Salamov A."/>
            <person name="Schein J."/>
            <person name="Sterck L."/>
            <person name="Aerts A."/>
            <person name="Bhalerao R.R."/>
            <person name="Bhalerao R.P."/>
            <person name="Blaudez D."/>
            <person name="Boerjan W."/>
            <person name="Brun A."/>
            <person name="Brunner A."/>
            <person name="Busov V."/>
            <person name="Campbell M."/>
            <person name="Carlson J."/>
            <person name="Chalot M."/>
            <person name="Chapman J."/>
            <person name="Chen G.L."/>
            <person name="Cooper D."/>
            <person name="Coutinho P.M."/>
            <person name="Couturier J."/>
            <person name="Covert S."/>
            <person name="Cronk Q."/>
            <person name="Cunningham R."/>
            <person name="Davis J."/>
            <person name="Degroeve S."/>
            <person name="Dejardin A."/>
            <person name="Depamphilis C."/>
            <person name="Detter J."/>
            <person name="Dirks B."/>
            <person name="Dubchak I."/>
            <person name="Duplessis S."/>
            <person name="Ehlting J."/>
            <person name="Ellis B."/>
            <person name="Gendler K."/>
            <person name="Goodstein D."/>
            <person name="Gribskov M."/>
            <person name="Grimwood J."/>
            <person name="Groover A."/>
            <person name="Gunter L."/>
            <person name="Hamberger B."/>
            <person name="Heinze B."/>
            <person name="Helariutta Y."/>
            <person name="Henrissat B."/>
            <person name="Holligan D."/>
            <person name="Holt R."/>
            <person name="Huang W."/>
            <person name="Islam-Faridi N."/>
            <person name="Jones S."/>
            <person name="Jones-Rhoades M."/>
            <person name="Jorgensen R."/>
            <person name="Joshi C."/>
            <person name="Kangasjarvi J."/>
            <person name="Karlsson J."/>
            <person name="Kelleher C."/>
            <person name="Kirkpatrick R."/>
            <person name="Kirst M."/>
            <person name="Kohler A."/>
            <person name="Kalluri U."/>
            <person name="Larimer F."/>
            <person name="Leebens-Mack J."/>
            <person name="Leple J.C."/>
            <person name="Locascio P."/>
            <person name="Lou Y."/>
            <person name="Lucas S."/>
            <person name="Martin F."/>
            <person name="Montanini B."/>
            <person name="Napoli C."/>
            <person name="Nelson D.R."/>
            <person name="Nelson C."/>
            <person name="Nieminen K."/>
            <person name="Nilsson O."/>
            <person name="Pereda V."/>
            <person name="Peter G."/>
            <person name="Philippe R."/>
            <person name="Pilate G."/>
            <person name="Poliakov A."/>
            <person name="Razumovskaya J."/>
            <person name="Richardson P."/>
            <person name="Rinaldi C."/>
            <person name="Ritland K."/>
            <person name="Rouze P."/>
            <person name="Ryaboy D."/>
            <person name="Schmutz J."/>
            <person name="Schrader J."/>
            <person name="Segerman B."/>
            <person name="Shin H."/>
            <person name="Siddiqui A."/>
            <person name="Sterky F."/>
            <person name="Terry A."/>
            <person name="Tsai C.J."/>
            <person name="Uberbacher E."/>
            <person name="Unneberg P."/>
            <person name="Vahala J."/>
            <person name="Wall K."/>
            <person name="Wessler S."/>
            <person name="Yang G."/>
            <person name="Yin T."/>
            <person name="Douglas C."/>
            <person name="Marra M."/>
            <person name="Sandberg G."/>
            <person name="Van de Peer Y."/>
            <person name="Rokhsar D."/>
        </authorList>
    </citation>
    <scope>NUCLEOTIDE SEQUENCE [LARGE SCALE GENOMIC DNA]</scope>
    <source>
        <strain evidence="2">cv. Nisqually</strain>
    </source>
</reference>
<evidence type="ECO:0000313" key="1">
    <source>
        <dbReference type="EMBL" id="PNT53121.1"/>
    </source>
</evidence>
<dbReference type="EMBL" id="CM009290">
    <property type="protein sequence ID" value="PNT53121.1"/>
    <property type="molecule type" value="Genomic_DNA"/>
</dbReference>
<dbReference type="AlphaFoldDB" id="A0A2K2BTL2"/>
<gene>
    <name evidence="1" type="ORF">POPTR_001G069400</name>
</gene>
<name>A0A2K2BTL2_POPTR</name>
<proteinExistence type="predicted"/>